<name>A4ABC3_9GAMM</name>
<dbReference type="STRING" id="314285.KT71_06619"/>
<reference evidence="1 2" key="1">
    <citation type="journal article" date="2007" name="Proc. Natl. Acad. Sci. U.S.A.">
        <title>Characterization of a marine gammaproteobacterium capable of aerobic anoxygenic photosynthesis.</title>
        <authorList>
            <person name="Fuchs B.M."/>
            <person name="Spring S."/>
            <person name="Teeling H."/>
            <person name="Quast C."/>
            <person name="Wulf J."/>
            <person name="Schattenhofer M."/>
            <person name="Yan S."/>
            <person name="Ferriera S."/>
            <person name="Johnson J."/>
            <person name="Glockner F.O."/>
            <person name="Amann R."/>
        </authorList>
    </citation>
    <scope>NUCLEOTIDE SEQUENCE [LARGE SCALE GENOMIC DNA]</scope>
    <source>
        <strain evidence="1">KT71</strain>
    </source>
</reference>
<reference evidence="1 2" key="2">
    <citation type="journal article" date="2009" name="PLoS ONE">
        <title>The photosynthetic apparatus and its regulation in the aerobic gammaproteobacterium Congregibacter litoralis gen. nov., sp. nov.</title>
        <authorList>
            <person name="Spring S."/>
            <person name="Lunsdorf H."/>
            <person name="Fuchs B.M."/>
            <person name="Tindall B.J."/>
        </authorList>
    </citation>
    <scope>NUCLEOTIDE SEQUENCE [LARGE SCALE GENOMIC DNA]</scope>
    <source>
        <strain evidence="1">KT71</strain>
    </source>
</reference>
<dbReference type="Proteomes" id="UP000019205">
    <property type="component" value="Chromosome"/>
</dbReference>
<organism evidence="1 2">
    <name type="scientific">Congregibacter litoralis KT71</name>
    <dbReference type="NCBI Taxonomy" id="314285"/>
    <lineage>
        <taxon>Bacteria</taxon>
        <taxon>Pseudomonadati</taxon>
        <taxon>Pseudomonadota</taxon>
        <taxon>Gammaproteobacteria</taxon>
        <taxon>Cellvibrionales</taxon>
        <taxon>Halieaceae</taxon>
        <taxon>Congregibacter</taxon>
    </lineage>
</organism>
<evidence type="ECO:0000313" key="1">
    <source>
        <dbReference type="EMBL" id="EAQ96677.2"/>
    </source>
</evidence>
<dbReference type="HOGENOM" id="CLU_713111_0_0_6"/>
<dbReference type="AlphaFoldDB" id="A4ABC3"/>
<comment type="caution">
    <text evidence="1">The sequence shown here is derived from an EMBL/GenBank/DDBJ whole genome shotgun (WGS) entry which is preliminary data.</text>
</comment>
<dbReference type="EMBL" id="AAOA02000004">
    <property type="protein sequence ID" value="EAQ96677.2"/>
    <property type="molecule type" value="Genomic_DNA"/>
</dbReference>
<sequence length="387" mass="42827">MFSILVDVIELTEEQSVLFVDEPELNLNPGLANRLWTSIESLLPLAVFIYATHSVNFALRETVQRLLVLSNNDESIQELAGLDELSFEDQKALLGNIPSLIAHKNALIVEGYDESFDGIFYRWILSELNVVPSPVGASEDVTAMATRHGKWARVSPEVRLTGIIDRDFKSDDAVQSLENKGLIVLGMHEAENYLCDPELLHALAGALGTLEKPLSRAEFEQELFDYLNENELEICAKRTNARLNLNIRPSVPSKTLKKVASYADLERAFIENVSSQMAHANTVFDEQSVKAALEDERTRLQAIKSGRDVHEALKLLPGKELLKRYAKSLGLTDTNSLARAVRKHLDVESFPAIAVLKTRLYSIVSGTSNPSATNQAQAANSVVTSDN</sequence>
<proteinExistence type="predicted"/>
<evidence type="ECO:0000313" key="2">
    <source>
        <dbReference type="Proteomes" id="UP000019205"/>
    </source>
</evidence>
<dbReference type="SUPFAM" id="SSF52540">
    <property type="entry name" value="P-loop containing nucleoside triphosphate hydrolases"/>
    <property type="match status" value="1"/>
</dbReference>
<dbReference type="InterPro" id="IPR027417">
    <property type="entry name" value="P-loop_NTPase"/>
</dbReference>
<dbReference type="eggNOG" id="COG3593">
    <property type="taxonomic scope" value="Bacteria"/>
</dbReference>
<keyword evidence="2" id="KW-1185">Reference proteome</keyword>
<protein>
    <submittedName>
        <fullName evidence="1">AAA domain protein</fullName>
    </submittedName>
</protein>
<accession>A4ABC3</accession>
<gene>
    <name evidence="1" type="ORF">KT71_06619</name>
</gene>